<dbReference type="FunFam" id="3.40.1170.10:FF:000001">
    <property type="entry name" value="DNA mismatch repair protein MutS"/>
    <property type="match status" value="1"/>
</dbReference>
<evidence type="ECO:0000256" key="1">
    <source>
        <dbReference type="ARBA" id="ARBA00006271"/>
    </source>
</evidence>
<dbReference type="InterPro" id="IPR016151">
    <property type="entry name" value="DNA_mismatch_repair_MutS_N"/>
</dbReference>
<dbReference type="CDD" id="cd03284">
    <property type="entry name" value="ABC_MutS1"/>
    <property type="match status" value="1"/>
</dbReference>
<dbReference type="InterPro" id="IPR007860">
    <property type="entry name" value="DNA_mmatch_repair_MutS_con_dom"/>
</dbReference>
<proteinExistence type="inferred from homology"/>
<dbReference type="Pfam" id="PF01624">
    <property type="entry name" value="MutS_I"/>
    <property type="match status" value="1"/>
</dbReference>
<dbReference type="OrthoDB" id="9802448at2"/>
<dbReference type="PIRSF" id="PIRSF037677">
    <property type="entry name" value="DNA_mis_repair_Msh6"/>
    <property type="match status" value="1"/>
</dbReference>
<dbReference type="Proteomes" id="UP000198694">
    <property type="component" value="Unassembled WGS sequence"/>
</dbReference>
<dbReference type="PANTHER" id="PTHR11361:SF34">
    <property type="entry name" value="DNA MISMATCH REPAIR PROTEIN MSH1, MITOCHONDRIAL"/>
    <property type="match status" value="1"/>
</dbReference>
<comment type="function">
    <text evidence="8">This protein is involved in the repair of mismatches in DNA. It is possible that it carries out the mismatch recognition step. This protein has a weak ATPase activity.</text>
</comment>
<keyword evidence="6 8" id="KW-0238">DNA-binding</keyword>
<evidence type="ECO:0000256" key="5">
    <source>
        <dbReference type="ARBA" id="ARBA00022840"/>
    </source>
</evidence>
<dbReference type="GO" id="GO:0140664">
    <property type="term" value="F:ATP-dependent DNA damage sensor activity"/>
    <property type="evidence" value="ECO:0007669"/>
    <property type="project" value="InterPro"/>
</dbReference>
<dbReference type="Pfam" id="PF00488">
    <property type="entry name" value="MutS_V"/>
    <property type="match status" value="1"/>
</dbReference>
<dbReference type="InterPro" id="IPR000432">
    <property type="entry name" value="DNA_mismatch_repair_MutS_C"/>
</dbReference>
<evidence type="ECO:0000256" key="4">
    <source>
        <dbReference type="ARBA" id="ARBA00022763"/>
    </source>
</evidence>
<evidence type="ECO:0000259" key="11">
    <source>
        <dbReference type="PROSITE" id="PS00486"/>
    </source>
</evidence>
<dbReference type="GO" id="GO:0005524">
    <property type="term" value="F:ATP binding"/>
    <property type="evidence" value="ECO:0007669"/>
    <property type="project" value="UniProtKB-UniRule"/>
</dbReference>
<dbReference type="HAMAP" id="MF_00096">
    <property type="entry name" value="MutS"/>
    <property type="match status" value="1"/>
</dbReference>
<dbReference type="InterPro" id="IPR045076">
    <property type="entry name" value="MutS"/>
</dbReference>
<evidence type="ECO:0000256" key="8">
    <source>
        <dbReference type="HAMAP-Rule" id="MF_00096"/>
    </source>
</evidence>
<accession>A0A1G8VXM5</accession>
<keyword evidence="13" id="KW-1185">Reference proteome</keyword>
<dbReference type="InterPro" id="IPR007695">
    <property type="entry name" value="DNA_mismatch_repair_MutS-lik_N"/>
</dbReference>
<evidence type="ECO:0000256" key="2">
    <source>
        <dbReference type="ARBA" id="ARBA00021982"/>
    </source>
</evidence>
<dbReference type="Pfam" id="PF05190">
    <property type="entry name" value="MutS_IV"/>
    <property type="match status" value="1"/>
</dbReference>
<dbReference type="Gene3D" id="3.40.1170.10">
    <property type="entry name" value="DNA repair protein MutS, domain I"/>
    <property type="match status" value="1"/>
</dbReference>
<evidence type="ECO:0000256" key="10">
    <source>
        <dbReference type="SAM" id="MobiDB-lite"/>
    </source>
</evidence>
<dbReference type="NCBIfam" id="NF003810">
    <property type="entry name" value="PRK05399.1"/>
    <property type="match status" value="1"/>
</dbReference>
<dbReference type="PROSITE" id="PS00486">
    <property type="entry name" value="DNA_MISMATCH_REPAIR_2"/>
    <property type="match status" value="1"/>
</dbReference>
<evidence type="ECO:0000256" key="3">
    <source>
        <dbReference type="ARBA" id="ARBA00022741"/>
    </source>
</evidence>
<dbReference type="SUPFAM" id="SSF55271">
    <property type="entry name" value="DNA repair protein MutS, domain I"/>
    <property type="match status" value="1"/>
</dbReference>
<evidence type="ECO:0000313" key="13">
    <source>
        <dbReference type="Proteomes" id="UP000198694"/>
    </source>
</evidence>
<dbReference type="InterPro" id="IPR027417">
    <property type="entry name" value="P-loop_NTPase"/>
</dbReference>
<evidence type="ECO:0000256" key="6">
    <source>
        <dbReference type="ARBA" id="ARBA00023125"/>
    </source>
</evidence>
<keyword evidence="7 8" id="KW-0234">DNA repair</keyword>
<dbReference type="InterPro" id="IPR036678">
    <property type="entry name" value="MutS_con_dom_sf"/>
</dbReference>
<dbReference type="GO" id="GO:0003684">
    <property type="term" value="F:damaged DNA binding"/>
    <property type="evidence" value="ECO:0007669"/>
    <property type="project" value="UniProtKB-UniRule"/>
</dbReference>
<keyword evidence="5 8" id="KW-0067">ATP-binding</keyword>
<dbReference type="NCBIfam" id="TIGR01070">
    <property type="entry name" value="mutS1"/>
    <property type="match status" value="1"/>
</dbReference>
<dbReference type="InterPro" id="IPR007861">
    <property type="entry name" value="DNA_mismatch_repair_MutS_clamp"/>
</dbReference>
<dbReference type="Gene3D" id="3.30.420.110">
    <property type="entry name" value="MutS, connector domain"/>
    <property type="match status" value="1"/>
</dbReference>
<evidence type="ECO:0000256" key="7">
    <source>
        <dbReference type="ARBA" id="ARBA00023204"/>
    </source>
</evidence>
<dbReference type="SMART" id="SM00534">
    <property type="entry name" value="MUTSac"/>
    <property type="match status" value="1"/>
</dbReference>
<dbReference type="EMBL" id="FNFL01000001">
    <property type="protein sequence ID" value="SDJ70838.1"/>
    <property type="molecule type" value="Genomic_DNA"/>
</dbReference>
<keyword evidence="4 8" id="KW-0227">DNA damage</keyword>
<dbReference type="GO" id="GO:0030983">
    <property type="term" value="F:mismatched DNA binding"/>
    <property type="evidence" value="ECO:0007669"/>
    <property type="project" value="InterPro"/>
</dbReference>
<dbReference type="FunFam" id="3.40.50.300:FF:000896">
    <property type="entry name" value="DNA mismatch repair protein MutS"/>
    <property type="match status" value="1"/>
</dbReference>
<reference evidence="12 13" key="1">
    <citation type="submission" date="2016-10" db="EMBL/GenBank/DDBJ databases">
        <authorList>
            <person name="de Groot N.N."/>
        </authorList>
    </citation>
    <scope>NUCLEOTIDE SEQUENCE [LARGE SCALE GENOMIC DNA]</scope>
    <source>
        <strain evidence="12 13">CGMCC 1.6502</strain>
    </source>
</reference>
<feature type="binding site" evidence="8">
    <location>
        <begin position="608"/>
        <end position="615"/>
    </location>
    <ligand>
        <name>ATP</name>
        <dbReference type="ChEBI" id="CHEBI:30616"/>
    </ligand>
</feature>
<dbReference type="STRING" id="407036.SAMN05216243_0430"/>
<feature type="region of interest" description="Disordered" evidence="10">
    <location>
        <begin position="792"/>
        <end position="814"/>
    </location>
</feature>
<keyword evidence="3 8" id="KW-0547">Nucleotide-binding</keyword>
<dbReference type="InterPro" id="IPR017261">
    <property type="entry name" value="DNA_mismatch_repair_MutS/MSH"/>
</dbReference>
<dbReference type="SUPFAM" id="SSF52540">
    <property type="entry name" value="P-loop containing nucleoside triphosphate hydrolases"/>
    <property type="match status" value="1"/>
</dbReference>
<dbReference type="Gene3D" id="3.40.50.300">
    <property type="entry name" value="P-loop containing nucleotide triphosphate hydrolases"/>
    <property type="match status" value="1"/>
</dbReference>
<dbReference type="GO" id="GO:0005829">
    <property type="term" value="C:cytosol"/>
    <property type="evidence" value="ECO:0007669"/>
    <property type="project" value="TreeGrafter"/>
</dbReference>
<dbReference type="Gene3D" id="1.10.1420.10">
    <property type="match status" value="2"/>
</dbReference>
<protein>
    <recommendedName>
        <fullName evidence="2 8">DNA mismatch repair protein MutS</fullName>
    </recommendedName>
</protein>
<organism evidence="12 13">
    <name type="scientific">Sediminibacillus albus</name>
    <dbReference type="NCBI Taxonomy" id="407036"/>
    <lineage>
        <taxon>Bacteria</taxon>
        <taxon>Bacillati</taxon>
        <taxon>Bacillota</taxon>
        <taxon>Bacilli</taxon>
        <taxon>Bacillales</taxon>
        <taxon>Bacillaceae</taxon>
        <taxon>Sediminibacillus</taxon>
    </lineage>
</organism>
<dbReference type="RefSeq" id="WP_093210595.1">
    <property type="nucleotide sequence ID" value="NZ_FNFL01000001.1"/>
</dbReference>
<dbReference type="InterPro" id="IPR036187">
    <property type="entry name" value="DNA_mismatch_repair_MutS_sf"/>
</dbReference>
<evidence type="ECO:0000256" key="9">
    <source>
        <dbReference type="RuleBase" id="RU003756"/>
    </source>
</evidence>
<dbReference type="SUPFAM" id="SSF53150">
    <property type="entry name" value="DNA repair protein MutS, domain II"/>
    <property type="match status" value="1"/>
</dbReference>
<dbReference type="PANTHER" id="PTHR11361">
    <property type="entry name" value="DNA MISMATCH REPAIR PROTEIN MUTS FAMILY MEMBER"/>
    <property type="match status" value="1"/>
</dbReference>
<dbReference type="SMART" id="SM00533">
    <property type="entry name" value="MUTSd"/>
    <property type="match status" value="1"/>
</dbReference>
<gene>
    <name evidence="8" type="primary">mutS</name>
    <name evidence="12" type="ORF">SAMN05216243_0430</name>
</gene>
<dbReference type="InterPro" id="IPR005748">
    <property type="entry name" value="DNA_mismatch_repair_MutS"/>
</dbReference>
<sequence length="871" mass="99019">MSTYTPMIQQYLKIKAEYKDCFLFFRLGDFYEMFFDDALAASRELEITLTSRDGGSADRIPMCGVPYHSAENYIKNLVEKGFKVAICEQVEDPKTAKGVVKRDVVQLITPGTVMEGAMLDEKENNYLAGISEFSAETFIITYNDLSTGETSVARISTGWEAVLGELFNRPVKEVVIAPDLPDSFQDDLKEKLLVTVSYQQETGITEEFQYLAEKLNKDQQLVEGFGRMLNYIQNTQKRSLDHLKPAHIIELNQFMALDMFSKRNLELTQTILRKGKQGSLLWVLDQTVTAMGARMLKKWLERPLLNKQSIVQRQEIVAAFLEHFFERESIREALKSVYDLERLAGRVSFGNVNARDLIQVKQSINKIPEIKLILSQFDSKSVQKLGDEIDDLQSLSQLLEESISEDAPLTIKEGGIIKDGYNDRLDDYRDASKNGKKWISELEKKEKQATNIKSLKIGFNRVFGYYIEVTRANLHLLPEGKYERKQTLTNAERFITPELKEKESLILEAEEKSVELEYELFIELRERVKQFIPALQALAEQISNIDVLQSFATVSESNDYTRPTFNEERKVNIKQGRHPVIEKVMKEESFVPNDVTMDEEAEMLLITGPNMSGKSTYMRQLALTAIMAQIGCFVPCSSAEMPVFDQIFTRIGAADDLVSGQSTFMVEMLEAKHAITQATENSLILLDEIGRGTSTYDGMALAQAIIEYLHEHVQAKTLFSTHYHELTGLEDSLGKLRNIHVRAEEYQGNVIFLHQIQPGAADESYGIHVAKLAELPPDLITRASEILQQFENNDKSMVKKSEKDPGLPPQTEEEQQQMSFFVSEGAANQPKQTNPKQAHSLIKEIEQLNIMEMTPMEAMNALYQLQKKAKQ</sequence>
<dbReference type="SUPFAM" id="SSF48334">
    <property type="entry name" value="DNA repair protein MutS, domain III"/>
    <property type="match status" value="1"/>
</dbReference>
<feature type="compositionally biased region" description="Basic and acidic residues" evidence="10">
    <location>
        <begin position="792"/>
        <end position="805"/>
    </location>
</feature>
<evidence type="ECO:0000313" key="12">
    <source>
        <dbReference type="EMBL" id="SDJ70838.1"/>
    </source>
</evidence>
<dbReference type="Pfam" id="PF05192">
    <property type="entry name" value="MutS_III"/>
    <property type="match status" value="1"/>
</dbReference>
<comment type="similarity">
    <text evidence="1 8 9">Belongs to the DNA mismatch repair MutS family.</text>
</comment>
<dbReference type="AlphaFoldDB" id="A0A1G8VXM5"/>
<dbReference type="GO" id="GO:0006298">
    <property type="term" value="P:mismatch repair"/>
    <property type="evidence" value="ECO:0007669"/>
    <property type="project" value="UniProtKB-UniRule"/>
</dbReference>
<feature type="domain" description="DNA mismatch repair proteins mutS family" evidence="11">
    <location>
        <begin position="682"/>
        <end position="698"/>
    </location>
</feature>
<dbReference type="FunFam" id="1.10.1420.10:FF:000007">
    <property type="entry name" value="DNA mismatch repair protein MutS"/>
    <property type="match status" value="1"/>
</dbReference>
<dbReference type="InterPro" id="IPR007696">
    <property type="entry name" value="DNA_mismatch_repair_MutS_core"/>
</dbReference>
<name>A0A1G8VXM5_9BACI</name>
<dbReference type="Pfam" id="PF05188">
    <property type="entry name" value="MutS_II"/>
    <property type="match status" value="1"/>
</dbReference>